<proteinExistence type="predicted"/>
<accession>A0AAI9MVV1</accession>
<organism evidence="1">
    <name type="scientific">Providencia stuartii</name>
    <dbReference type="NCBI Taxonomy" id="588"/>
    <lineage>
        <taxon>Bacteria</taxon>
        <taxon>Pseudomonadati</taxon>
        <taxon>Pseudomonadota</taxon>
        <taxon>Gammaproteobacteria</taxon>
        <taxon>Enterobacterales</taxon>
        <taxon>Morganellaceae</taxon>
        <taxon>Providencia</taxon>
    </lineage>
</organism>
<dbReference type="RefSeq" id="WP_276507342.1">
    <property type="nucleotide sequence ID" value="NZ_JARKIH010000078.1"/>
</dbReference>
<comment type="caution">
    <text evidence="1">The sequence shown here is derived from an EMBL/GenBank/DDBJ whole genome shotgun (WGS) entry which is preliminary data.</text>
</comment>
<sequence>MSDKEDITVLEKDVNFNNYFVDLAGISARDGSNELFEVMFMRKDLRPVMVEKEDSLQIRTRQLPIAACSITMTKKTLKSMNKIITKMLESLEDDEQKDRE</sequence>
<name>A0AAI9MVV1_PROST</name>
<evidence type="ECO:0008006" key="2">
    <source>
        <dbReference type="Google" id="ProtNLM"/>
    </source>
</evidence>
<evidence type="ECO:0000313" key="1">
    <source>
        <dbReference type="EMBL" id="EMP9431639.1"/>
    </source>
</evidence>
<protein>
    <recommendedName>
        <fullName evidence="2">DUF3467 domain-containing protein</fullName>
    </recommendedName>
</protein>
<gene>
    <name evidence="1" type="ORF">JRA39_000648</name>
</gene>
<dbReference type="AlphaFoldDB" id="A0AAI9MVV1"/>
<dbReference type="EMBL" id="AAZDVE040000003">
    <property type="protein sequence ID" value="EMP9431639.1"/>
    <property type="molecule type" value="Genomic_DNA"/>
</dbReference>
<reference evidence="1" key="1">
    <citation type="submission" date="2024-02" db="EMBL/GenBank/DDBJ databases">
        <authorList>
            <consortium name="Clinical and Environmental Microbiology Branch: Whole genome sequencing antimicrobial resistance pathogens in the healthcare setting"/>
        </authorList>
    </citation>
    <scope>NUCLEOTIDE SEQUENCE</scope>
    <source>
        <strain evidence="1">2020GO-00142</strain>
    </source>
</reference>